<evidence type="ECO:0000259" key="4">
    <source>
        <dbReference type="PROSITE" id="PS50937"/>
    </source>
</evidence>
<evidence type="ECO:0000313" key="6">
    <source>
        <dbReference type="Proteomes" id="UP000028252"/>
    </source>
</evidence>
<dbReference type="OrthoDB" id="9808480at2"/>
<dbReference type="PROSITE" id="PS00552">
    <property type="entry name" value="HTH_MERR_1"/>
    <property type="match status" value="1"/>
</dbReference>
<organism evidence="5 6">
    <name type="scientific">Marinobacterium lacunae</name>
    <dbReference type="NCBI Taxonomy" id="1232683"/>
    <lineage>
        <taxon>Bacteria</taxon>
        <taxon>Pseudomonadati</taxon>
        <taxon>Pseudomonadota</taxon>
        <taxon>Gammaproteobacteria</taxon>
        <taxon>Oceanospirillales</taxon>
        <taxon>Oceanospirillaceae</taxon>
        <taxon>Marinobacterium</taxon>
    </lineage>
</organism>
<feature type="domain" description="HTH merR-type" evidence="4">
    <location>
        <begin position="3"/>
        <end position="72"/>
    </location>
</feature>
<keyword evidence="1" id="KW-0805">Transcription regulation</keyword>
<dbReference type="CDD" id="cd04770">
    <property type="entry name" value="HTH_HMRTR"/>
    <property type="match status" value="1"/>
</dbReference>
<dbReference type="GO" id="GO:0003677">
    <property type="term" value="F:DNA binding"/>
    <property type="evidence" value="ECO:0007669"/>
    <property type="project" value="UniProtKB-KW"/>
</dbReference>
<evidence type="ECO:0000313" key="5">
    <source>
        <dbReference type="EMBL" id="KEA63509.1"/>
    </source>
</evidence>
<dbReference type="STRING" id="1232683.ADIMK_2288"/>
<dbReference type="PRINTS" id="PR00040">
    <property type="entry name" value="HTHMERR"/>
</dbReference>
<keyword evidence="3" id="KW-0804">Transcription</keyword>
<dbReference type="Proteomes" id="UP000028252">
    <property type="component" value="Unassembled WGS sequence"/>
</dbReference>
<comment type="caution">
    <text evidence="5">The sequence shown here is derived from an EMBL/GenBank/DDBJ whole genome shotgun (WGS) entry which is preliminary data.</text>
</comment>
<dbReference type="InterPro" id="IPR009061">
    <property type="entry name" value="DNA-bd_dom_put_sf"/>
</dbReference>
<name>A0A081FYA4_9GAMM</name>
<dbReference type="AlphaFoldDB" id="A0A081FYA4"/>
<dbReference type="InterPro" id="IPR000551">
    <property type="entry name" value="MerR-type_HTH_dom"/>
</dbReference>
<dbReference type="PANTHER" id="PTHR30204">
    <property type="entry name" value="REDOX-CYCLING DRUG-SENSING TRANSCRIPTIONAL ACTIVATOR SOXR"/>
    <property type="match status" value="1"/>
</dbReference>
<dbReference type="SMART" id="SM00422">
    <property type="entry name" value="HTH_MERR"/>
    <property type="match status" value="1"/>
</dbReference>
<evidence type="ECO:0000256" key="1">
    <source>
        <dbReference type="ARBA" id="ARBA00023015"/>
    </source>
</evidence>
<dbReference type="PATRIC" id="fig|1232683.4.peg.2247"/>
<reference evidence="5 6" key="1">
    <citation type="submission" date="2014-04" db="EMBL/GenBank/DDBJ databases">
        <title>Marinobacterium kochiensis sp. nov., isolated from sediment sample collected from Kochi backwaters in Kerala, India.</title>
        <authorList>
            <person name="Singh A."/>
            <person name="Pinnaka A.K."/>
        </authorList>
    </citation>
    <scope>NUCLEOTIDE SEQUENCE [LARGE SCALE GENOMIC DNA]</scope>
    <source>
        <strain evidence="5 6">AK27</strain>
    </source>
</reference>
<dbReference type="SUPFAM" id="SSF46955">
    <property type="entry name" value="Putative DNA-binding domain"/>
    <property type="match status" value="1"/>
</dbReference>
<dbReference type="PANTHER" id="PTHR30204:SF94">
    <property type="entry name" value="HEAVY METAL-DEPENDENT TRANSCRIPTIONAL REGULATOR HI_0293-RELATED"/>
    <property type="match status" value="1"/>
</dbReference>
<dbReference type="InterPro" id="IPR047057">
    <property type="entry name" value="MerR_fam"/>
</dbReference>
<keyword evidence="2" id="KW-0238">DNA-binding</keyword>
<dbReference type="Pfam" id="PF13411">
    <property type="entry name" value="MerR_1"/>
    <property type="match status" value="1"/>
</dbReference>
<accession>A0A081FYA4</accession>
<dbReference type="Gene3D" id="1.10.1660.10">
    <property type="match status" value="1"/>
</dbReference>
<dbReference type="eggNOG" id="COG0789">
    <property type="taxonomic scope" value="Bacteria"/>
</dbReference>
<dbReference type="PROSITE" id="PS50937">
    <property type="entry name" value="HTH_MERR_2"/>
    <property type="match status" value="1"/>
</dbReference>
<evidence type="ECO:0000256" key="2">
    <source>
        <dbReference type="ARBA" id="ARBA00023125"/>
    </source>
</evidence>
<dbReference type="RefSeq" id="WP_036188052.1">
    <property type="nucleotide sequence ID" value="NZ_JMQN01000036.1"/>
</dbReference>
<keyword evidence="6" id="KW-1185">Reference proteome</keyword>
<gene>
    <name evidence="5" type="ORF">ADIMK_2288</name>
</gene>
<protein>
    <submittedName>
        <fullName evidence="5">Transcriptional regulator, MerR family</fullName>
    </submittedName>
</protein>
<proteinExistence type="predicted"/>
<evidence type="ECO:0000256" key="3">
    <source>
        <dbReference type="ARBA" id="ARBA00023163"/>
    </source>
</evidence>
<sequence>MKTLRIGELAKRSGLSVETLRYYERRGLIPSPERLPSGYRTYPEQTLNRLIFIRRSKELGFSLDEIVELLELEVAGDVSASDVKSRVDNKIEMVERKIADLKRLQHSLQTLSGLCCGEGSLSDCPILEYLHQPESSDD</sequence>
<dbReference type="GO" id="GO:0003700">
    <property type="term" value="F:DNA-binding transcription factor activity"/>
    <property type="evidence" value="ECO:0007669"/>
    <property type="project" value="InterPro"/>
</dbReference>
<dbReference type="EMBL" id="JMQN01000036">
    <property type="protein sequence ID" value="KEA63509.1"/>
    <property type="molecule type" value="Genomic_DNA"/>
</dbReference>